<reference evidence="1" key="2">
    <citation type="submission" date="2015-05" db="EMBL/GenBank/DDBJ databases">
        <authorList>
            <person name="Wang D.B."/>
            <person name="Wang M."/>
        </authorList>
    </citation>
    <scope>NUCLEOTIDE SEQUENCE</scope>
    <source>
        <strain evidence="1">1a5</strain>
    </source>
</reference>
<dbReference type="AlphaFoldDB" id="A0A141IQF6"/>
<accession>A0A141IQF6</accession>
<proteinExistence type="predicted"/>
<sequence>MEGMSLELTQIVETIDQLLPQLKNFIGQFNQLVASSGINVVTDLGGNMSLDVPSSMPDDLAEHLGRKIGVIDRLITTRGQEIDGLLHKSIEIENKLESSEFKSKILERVAEFQKLNKSYKH</sequence>
<organism evidence="1">
    <name type="scientific">Emericellopsis sp. 1a5</name>
    <dbReference type="NCBI Taxonomy" id="1761922"/>
    <lineage>
        <taxon>Eukaryota</taxon>
        <taxon>Fungi</taxon>
        <taxon>Dikarya</taxon>
        <taxon>Ascomycota</taxon>
        <taxon>Pezizomycotina</taxon>
        <taxon>Sordariomycetes</taxon>
        <taxon>Hypocreomycetidae</taxon>
        <taxon>Hypocreales</taxon>
        <taxon>Bionectriaceae</taxon>
        <taxon>Emericellopsis</taxon>
    </lineage>
</organism>
<gene>
    <name evidence="1" type="primary">orf121</name>
</gene>
<geneLocation type="mitochondrion" evidence="1"/>
<keyword evidence="1" id="KW-0496">Mitochondrion</keyword>
<dbReference type="EMBL" id="KR864756">
    <property type="protein sequence ID" value="ALP86457.1"/>
    <property type="molecule type" value="Genomic_DNA"/>
</dbReference>
<reference evidence="1" key="1">
    <citation type="journal article" date="2015" name="Mitochondrial DNA">
        <title>Mitochondrial genome of two marine fungal species.</title>
        <authorList>
            <person name="Konovalova O."/>
            <person name="Logacheva M."/>
        </authorList>
    </citation>
    <scope>NUCLEOTIDE SEQUENCE</scope>
    <source>
        <strain evidence="1">1a5</strain>
    </source>
</reference>
<evidence type="ECO:0000313" key="1">
    <source>
        <dbReference type="EMBL" id="ALP86457.1"/>
    </source>
</evidence>
<protein>
    <submittedName>
        <fullName evidence="1">COX1</fullName>
    </submittedName>
</protein>
<name>A0A141IQF6_9HYPO</name>